<dbReference type="Gene3D" id="3.90.550.10">
    <property type="entry name" value="Spore Coat Polysaccharide Biosynthesis Protein SpsA, Chain A"/>
    <property type="match status" value="1"/>
</dbReference>
<dbReference type="AlphaFoldDB" id="A0A2H0BWN8"/>
<feature type="transmembrane region" description="Helical" evidence="1">
    <location>
        <begin position="416"/>
        <end position="434"/>
    </location>
</feature>
<reference evidence="3 4" key="1">
    <citation type="submission" date="2017-09" db="EMBL/GenBank/DDBJ databases">
        <title>Depth-based differentiation of microbial function through sediment-hosted aquifers and enrichment of novel symbionts in the deep terrestrial subsurface.</title>
        <authorList>
            <person name="Probst A.J."/>
            <person name="Ladd B."/>
            <person name="Jarett J.K."/>
            <person name="Geller-Mcgrath D.E."/>
            <person name="Sieber C.M."/>
            <person name="Emerson J.B."/>
            <person name="Anantharaman K."/>
            <person name="Thomas B.C."/>
            <person name="Malmstrom R."/>
            <person name="Stieglmeier M."/>
            <person name="Klingl A."/>
            <person name="Woyke T."/>
            <person name="Ryan C.M."/>
            <person name="Banfield J.F."/>
        </authorList>
    </citation>
    <scope>NUCLEOTIDE SEQUENCE [LARGE SCALE GENOMIC DNA]</scope>
    <source>
        <strain evidence="3">CG22_combo_CG10-13_8_21_14_all_38_20</strain>
    </source>
</reference>
<accession>A0A2H0BWN8</accession>
<keyword evidence="1" id="KW-0812">Transmembrane</keyword>
<proteinExistence type="predicted"/>
<evidence type="ECO:0000313" key="4">
    <source>
        <dbReference type="Proteomes" id="UP000231246"/>
    </source>
</evidence>
<feature type="domain" description="Glycosyltransferase 2-like" evidence="2">
    <location>
        <begin position="202"/>
        <end position="433"/>
    </location>
</feature>
<dbReference type="SUPFAM" id="SSF53448">
    <property type="entry name" value="Nucleotide-diphospho-sugar transferases"/>
    <property type="match status" value="1"/>
</dbReference>
<feature type="transmembrane region" description="Helical" evidence="1">
    <location>
        <begin position="16"/>
        <end position="37"/>
    </location>
</feature>
<evidence type="ECO:0000313" key="3">
    <source>
        <dbReference type="EMBL" id="PIP62096.1"/>
    </source>
</evidence>
<name>A0A2H0BWN8_9BACT</name>
<feature type="transmembrane region" description="Helical" evidence="1">
    <location>
        <begin position="43"/>
        <end position="66"/>
    </location>
</feature>
<sequence>MVQRIFRRYPVKTQRFIEIIIPAFSWLLITFPLWLSFWHPAVVAYFIITFDIYWFFKSATLAYYAIRSYLTMVAHGRIDWFKEAKSVANWQDINHVIIIPEYKEPYSILEQTISNLTKQTFPLKYISIILATESRDKEVEEIGNLLKQKYGHKFGNFWITKHSILPGEIAGKSSNMAFAGRFAHKKCKQLGWDESLTTVTSADADAQLHPSYYSYLTYKFLTDLDRDYHFYQTGIMYYSNIWEVPLPIRVINTIGSMFSLSLLKQGKRLINYSTYSLSLKTVAEVGFWSVDIIPEDYHLFFKTYFAKGEKVRAIPIFLPTLVQAAQSSTLKKTLINQYEQQKRWAWGVSDLPNVIRNYFLHPEISIIDRTTRLLYVLETHIIWPTNWFILTLGSTLPTLVNPYFARTVLGHNLSQISSFILTISAVLLLIVIIVDTKTRPKRPAHFPRWKVPFLFVQWLSLPVVSFFLSALPGLDAHTRLMLGKRLEYRVTEKV</sequence>
<keyword evidence="1" id="KW-0472">Membrane</keyword>
<organism evidence="3 4">
    <name type="scientific">Candidatus Roizmanbacteria bacterium CG22_combo_CG10-13_8_21_14_all_38_20</name>
    <dbReference type="NCBI Taxonomy" id="1974862"/>
    <lineage>
        <taxon>Bacteria</taxon>
        <taxon>Candidatus Roizmaniibacteriota</taxon>
    </lineage>
</organism>
<protein>
    <recommendedName>
        <fullName evidence="2">Glycosyltransferase 2-like domain-containing protein</fullName>
    </recommendedName>
</protein>
<evidence type="ECO:0000256" key="1">
    <source>
        <dbReference type="SAM" id="Phobius"/>
    </source>
</evidence>
<dbReference type="InterPro" id="IPR001173">
    <property type="entry name" value="Glyco_trans_2-like"/>
</dbReference>
<dbReference type="PANTHER" id="PTHR36851:SF1">
    <property type="entry name" value="GLYCO_TRANS_2-LIKE DOMAIN-CONTAINING PROTEIN"/>
    <property type="match status" value="1"/>
</dbReference>
<feature type="transmembrane region" description="Helical" evidence="1">
    <location>
        <begin position="373"/>
        <end position="396"/>
    </location>
</feature>
<dbReference type="InterPro" id="IPR029044">
    <property type="entry name" value="Nucleotide-diphossugar_trans"/>
</dbReference>
<gene>
    <name evidence="3" type="ORF">COW99_00220</name>
</gene>
<dbReference type="EMBL" id="PCTA01000003">
    <property type="protein sequence ID" value="PIP62096.1"/>
    <property type="molecule type" value="Genomic_DNA"/>
</dbReference>
<feature type="transmembrane region" description="Helical" evidence="1">
    <location>
        <begin position="455"/>
        <end position="474"/>
    </location>
</feature>
<dbReference type="Proteomes" id="UP000231246">
    <property type="component" value="Unassembled WGS sequence"/>
</dbReference>
<dbReference type="Pfam" id="PF13632">
    <property type="entry name" value="Glyco_trans_2_3"/>
    <property type="match status" value="1"/>
</dbReference>
<evidence type="ECO:0000259" key="2">
    <source>
        <dbReference type="Pfam" id="PF13632"/>
    </source>
</evidence>
<dbReference type="PANTHER" id="PTHR36851">
    <property type="entry name" value="UNNAMED PRODUCT"/>
    <property type="match status" value="1"/>
</dbReference>
<keyword evidence="1" id="KW-1133">Transmembrane helix</keyword>
<comment type="caution">
    <text evidence="3">The sequence shown here is derived from an EMBL/GenBank/DDBJ whole genome shotgun (WGS) entry which is preliminary data.</text>
</comment>